<keyword evidence="6" id="KW-0735">Signal-anchor</keyword>
<evidence type="ECO:0000256" key="2">
    <source>
        <dbReference type="ARBA" id="ARBA00008661"/>
    </source>
</evidence>
<reference evidence="11" key="1">
    <citation type="submission" date="2023-10" db="EMBL/GenBank/DDBJ databases">
        <title>Genome assembly of Pristionchus species.</title>
        <authorList>
            <person name="Yoshida K."/>
            <person name="Sommer R.J."/>
        </authorList>
    </citation>
    <scope>NUCLEOTIDE SEQUENCE</scope>
    <source>
        <strain evidence="11">RS0144</strain>
    </source>
</reference>
<name>A0AAV5TRD0_9BILA</name>
<dbReference type="Pfam" id="PF01762">
    <property type="entry name" value="Galactosyl_T"/>
    <property type="match status" value="1"/>
</dbReference>
<dbReference type="Proteomes" id="UP001432027">
    <property type="component" value="Unassembled WGS sequence"/>
</dbReference>
<keyword evidence="8 10" id="KW-0333">Golgi apparatus</keyword>
<gene>
    <name evidence="11" type="ORF">PENTCL1PPCAC_19106</name>
</gene>
<dbReference type="PANTHER" id="PTHR11214">
    <property type="entry name" value="BETA-1,3-N-ACETYLGLUCOSAMINYLTRANSFERASE"/>
    <property type="match status" value="1"/>
</dbReference>
<feature type="non-terminal residue" evidence="11">
    <location>
        <position position="1"/>
    </location>
</feature>
<evidence type="ECO:0000256" key="5">
    <source>
        <dbReference type="ARBA" id="ARBA00022692"/>
    </source>
</evidence>
<accession>A0AAV5TRD0</accession>
<keyword evidence="4" id="KW-0808">Transferase</keyword>
<dbReference type="GO" id="GO:0000139">
    <property type="term" value="C:Golgi membrane"/>
    <property type="evidence" value="ECO:0007669"/>
    <property type="project" value="UniProtKB-SubCell"/>
</dbReference>
<dbReference type="GO" id="GO:0006493">
    <property type="term" value="P:protein O-linked glycosylation"/>
    <property type="evidence" value="ECO:0007669"/>
    <property type="project" value="TreeGrafter"/>
</dbReference>
<dbReference type="PANTHER" id="PTHR11214:SF391">
    <property type="entry name" value="BETA-1,3-GALACTOSYLTRANSFERASE BRE-2-RELATED"/>
    <property type="match status" value="1"/>
</dbReference>
<dbReference type="EMBL" id="BTSX01000004">
    <property type="protein sequence ID" value="GMS96931.1"/>
    <property type="molecule type" value="Genomic_DNA"/>
</dbReference>
<dbReference type="GO" id="GO:0016758">
    <property type="term" value="F:hexosyltransferase activity"/>
    <property type="evidence" value="ECO:0007669"/>
    <property type="project" value="InterPro"/>
</dbReference>
<proteinExistence type="inferred from homology"/>
<comment type="similarity">
    <text evidence="2 10">Belongs to the glycosyltransferase 31 family.</text>
</comment>
<keyword evidence="3 10" id="KW-0328">Glycosyltransferase</keyword>
<evidence type="ECO:0000256" key="1">
    <source>
        <dbReference type="ARBA" id="ARBA00004323"/>
    </source>
</evidence>
<organism evidence="11 12">
    <name type="scientific">Pristionchus entomophagus</name>
    <dbReference type="NCBI Taxonomy" id="358040"/>
    <lineage>
        <taxon>Eukaryota</taxon>
        <taxon>Metazoa</taxon>
        <taxon>Ecdysozoa</taxon>
        <taxon>Nematoda</taxon>
        <taxon>Chromadorea</taxon>
        <taxon>Rhabditida</taxon>
        <taxon>Rhabditina</taxon>
        <taxon>Diplogasteromorpha</taxon>
        <taxon>Diplogasteroidea</taxon>
        <taxon>Neodiplogasteridae</taxon>
        <taxon>Pristionchus</taxon>
    </lineage>
</organism>
<keyword evidence="5" id="KW-0812">Transmembrane</keyword>
<evidence type="ECO:0000256" key="7">
    <source>
        <dbReference type="ARBA" id="ARBA00022989"/>
    </source>
</evidence>
<keyword evidence="12" id="KW-1185">Reference proteome</keyword>
<dbReference type="InterPro" id="IPR002659">
    <property type="entry name" value="Glyco_trans_31"/>
</dbReference>
<feature type="non-terminal residue" evidence="11">
    <location>
        <position position="136"/>
    </location>
</feature>
<evidence type="ECO:0000313" key="12">
    <source>
        <dbReference type="Proteomes" id="UP001432027"/>
    </source>
</evidence>
<comment type="subcellular location">
    <subcellularLocation>
        <location evidence="1 10">Golgi apparatus membrane</location>
        <topology evidence="1 10">Single-pass type II membrane protein</topology>
    </subcellularLocation>
</comment>
<dbReference type="AlphaFoldDB" id="A0AAV5TRD0"/>
<evidence type="ECO:0000256" key="10">
    <source>
        <dbReference type="RuleBase" id="RU363063"/>
    </source>
</evidence>
<evidence type="ECO:0000256" key="3">
    <source>
        <dbReference type="ARBA" id="ARBA00022676"/>
    </source>
</evidence>
<evidence type="ECO:0000256" key="8">
    <source>
        <dbReference type="ARBA" id="ARBA00023034"/>
    </source>
</evidence>
<evidence type="ECO:0000256" key="4">
    <source>
        <dbReference type="ARBA" id="ARBA00022679"/>
    </source>
</evidence>
<protein>
    <recommendedName>
        <fullName evidence="10">Hexosyltransferase</fullName>
        <ecNumber evidence="10">2.4.1.-</ecNumber>
    </recommendedName>
</protein>
<evidence type="ECO:0000256" key="6">
    <source>
        <dbReference type="ARBA" id="ARBA00022968"/>
    </source>
</evidence>
<evidence type="ECO:0000313" key="11">
    <source>
        <dbReference type="EMBL" id="GMS96931.1"/>
    </source>
</evidence>
<sequence>QLEAGFRWLKKNVKSDFVVNIDSDTVAHIDRFMIKNVIIFCRNLANDFFLCDRLEHSPVIRDERSPWYVSYSDYAPSLFPQYCSGTGYAMMRRTFDKVVDHMCNFKVFEVEDAFFTGVVTEDLNALIVPGAVASKY</sequence>
<dbReference type="EC" id="2.4.1.-" evidence="10"/>
<evidence type="ECO:0000256" key="9">
    <source>
        <dbReference type="ARBA" id="ARBA00023136"/>
    </source>
</evidence>
<comment type="caution">
    <text evidence="11">The sequence shown here is derived from an EMBL/GenBank/DDBJ whole genome shotgun (WGS) entry which is preliminary data.</text>
</comment>
<keyword evidence="7" id="KW-1133">Transmembrane helix</keyword>
<keyword evidence="9" id="KW-0472">Membrane</keyword>